<evidence type="ECO:0000256" key="3">
    <source>
        <dbReference type="ARBA" id="ARBA00022694"/>
    </source>
</evidence>
<feature type="domain" description="tRNA pseudouridylate synthase B C-terminal" evidence="8">
    <location>
        <begin position="190"/>
        <end position="231"/>
    </location>
</feature>
<dbReference type="AlphaFoldDB" id="A0A165L7M1"/>
<dbReference type="InterPro" id="IPR020103">
    <property type="entry name" value="PsdUridine_synth_cat_dom_sf"/>
</dbReference>
<dbReference type="EMBL" id="LVWG01000035">
    <property type="protein sequence ID" value="KZK73678.1"/>
    <property type="molecule type" value="Genomic_DNA"/>
</dbReference>
<organism evidence="9 10">
    <name type="scientific">Pelodictyon luteolum</name>
    <dbReference type="NCBI Taxonomy" id="1100"/>
    <lineage>
        <taxon>Bacteria</taxon>
        <taxon>Pseudomonadati</taxon>
        <taxon>Chlorobiota</taxon>
        <taxon>Chlorobiia</taxon>
        <taxon>Chlorobiales</taxon>
        <taxon>Chlorobiaceae</taxon>
        <taxon>Chlorobium/Pelodictyon group</taxon>
        <taxon>Pelodictyon</taxon>
    </lineage>
</organism>
<name>A0A165L7M1_PELLU</name>
<feature type="compositionally biased region" description="Basic and acidic residues" evidence="6">
    <location>
        <begin position="266"/>
        <end position="289"/>
    </location>
</feature>
<dbReference type="HAMAP" id="MF_01080">
    <property type="entry name" value="TruB_bact"/>
    <property type="match status" value="1"/>
</dbReference>
<dbReference type="EC" id="5.4.99.25" evidence="5"/>
<dbReference type="PANTHER" id="PTHR13767">
    <property type="entry name" value="TRNA-PSEUDOURIDINE SYNTHASE"/>
    <property type="match status" value="1"/>
</dbReference>
<dbReference type="InterPro" id="IPR014780">
    <property type="entry name" value="tRNA_psdUridine_synth_TruB"/>
</dbReference>
<dbReference type="PANTHER" id="PTHR13767:SF2">
    <property type="entry name" value="PSEUDOURIDYLATE SYNTHASE TRUB1"/>
    <property type="match status" value="1"/>
</dbReference>
<protein>
    <recommendedName>
        <fullName evidence="5">tRNA pseudouridine synthase B</fullName>
        <ecNumber evidence="5">5.4.99.25</ecNumber>
    </recommendedName>
    <alternativeName>
        <fullName evidence="5">tRNA pseudouridine(55) synthase</fullName>
        <shortName evidence="5">Psi55 synthase</shortName>
    </alternativeName>
    <alternativeName>
        <fullName evidence="5">tRNA pseudouridylate synthase</fullName>
    </alternativeName>
    <alternativeName>
        <fullName evidence="5">tRNA-uridine isomerase</fullName>
    </alternativeName>
</protein>
<evidence type="ECO:0000313" key="10">
    <source>
        <dbReference type="Proteomes" id="UP000076481"/>
    </source>
</evidence>
<dbReference type="SUPFAM" id="SSF55120">
    <property type="entry name" value="Pseudouridine synthase"/>
    <property type="match status" value="1"/>
</dbReference>
<gene>
    <name evidence="5" type="primary">truB</name>
    <name evidence="9" type="ORF">A3K90_08505</name>
</gene>
<feature type="active site" description="Nucleophile" evidence="5">
    <location>
        <position position="55"/>
    </location>
</feature>
<evidence type="ECO:0000256" key="4">
    <source>
        <dbReference type="ARBA" id="ARBA00023235"/>
    </source>
</evidence>
<dbReference type="GO" id="GO:1990481">
    <property type="term" value="P:mRNA pseudouridine synthesis"/>
    <property type="evidence" value="ECO:0007669"/>
    <property type="project" value="TreeGrafter"/>
</dbReference>
<dbReference type="GO" id="GO:0160148">
    <property type="term" value="F:tRNA pseudouridine(55) synthase activity"/>
    <property type="evidence" value="ECO:0007669"/>
    <property type="project" value="UniProtKB-EC"/>
</dbReference>
<dbReference type="Pfam" id="PF01509">
    <property type="entry name" value="TruB_N"/>
    <property type="match status" value="1"/>
</dbReference>
<dbReference type="Proteomes" id="UP000076481">
    <property type="component" value="Unassembled WGS sequence"/>
</dbReference>
<dbReference type="InterPro" id="IPR032819">
    <property type="entry name" value="TruB_C"/>
</dbReference>
<dbReference type="InterPro" id="IPR002501">
    <property type="entry name" value="PsdUridine_synth_N"/>
</dbReference>
<comment type="catalytic activity">
    <reaction evidence="1 5">
        <text>uridine(55) in tRNA = pseudouridine(55) in tRNA</text>
        <dbReference type="Rhea" id="RHEA:42532"/>
        <dbReference type="Rhea" id="RHEA-COMP:10101"/>
        <dbReference type="Rhea" id="RHEA-COMP:10102"/>
        <dbReference type="ChEBI" id="CHEBI:65314"/>
        <dbReference type="ChEBI" id="CHEBI:65315"/>
        <dbReference type="EC" id="5.4.99.25"/>
    </reaction>
</comment>
<evidence type="ECO:0000259" key="8">
    <source>
        <dbReference type="Pfam" id="PF16198"/>
    </source>
</evidence>
<dbReference type="RefSeq" id="WP_369690419.1">
    <property type="nucleotide sequence ID" value="NZ_LVWG01000035.1"/>
</dbReference>
<evidence type="ECO:0000256" key="2">
    <source>
        <dbReference type="ARBA" id="ARBA00005642"/>
    </source>
</evidence>
<evidence type="ECO:0000256" key="6">
    <source>
        <dbReference type="SAM" id="MobiDB-lite"/>
    </source>
</evidence>
<sequence>MEAVHTSTKGVPEAGEFLLLDKPLDWTSFDVVAKIRNTYKRGGLKRKVGHSGTLDPKATGLLILATGRKTKEIPSLEGLDKEYLAVIKLGARTASHDVETPETDHTPAGHITLEMVRAAALAFVGPRLQQPPMHSAAWHEGKRLYAMARKGEEVKERKAKEIVIHQFEVTHMQGPLVYCRLLVSKGSYIRVIADELGMALGVGAYLAGLRRTAVGPYRVEDAMSVEDARARILSQIAVDEQQPGGVLAQHEREGSRALDSAAGNAEHYREEARIADNNREDRSRQHADR</sequence>
<keyword evidence="4 5" id="KW-0413">Isomerase</keyword>
<keyword evidence="3 5" id="KW-0819">tRNA processing</keyword>
<reference evidence="9 10" key="1">
    <citation type="submission" date="2016-03" db="EMBL/GenBank/DDBJ databases">
        <title>Speciation and ecological success in dimly lit waters: horizontal gene transfer in a green sulfur bacteria bloom unveiled by metagenomic assembly.</title>
        <authorList>
            <person name="Llorens-Mares T."/>
            <person name="Liu Z."/>
            <person name="Allen L.Z."/>
            <person name="Rusch D.B."/>
            <person name="Craig M.T."/>
            <person name="Dupont C.L."/>
            <person name="Bryant D.A."/>
            <person name="Casamayor E.O."/>
        </authorList>
    </citation>
    <scope>NUCLEOTIDE SEQUENCE [LARGE SCALE GENOMIC DNA]</scope>
    <source>
        <strain evidence="9">CIII</strain>
    </source>
</reference>
<dbReference type="Pfam" id="PF16198">
    <property type="entry name" value="TruB_C_2"/>
    <property type="match status" value="1"/>
</dbReference>
<dbReference type="NCBIfam" id="TIGR00431">
    <property type="entry name" value="TruB"/>
    <property type="match status" value="1"/>
</dbReference>
<proteinExistence type="inferred from homology"/>
<comment type="function">
    <text evidence="5">Responsible for synthesis of pseudouridine from uracil-55 in the psi GC loop of transfer RNAs.</text>
</comment>
<accession>A0A165L7M1</accession>
<evidence type="ECO:0000256" key="5">
    <source>
        <dbReference type="HAMAP-Rule" id="MF_01080"/>
    </source>
</evidence>
<dbReference type="Gene3D" id="3.30.2350.10">
    <property type="entry name" value="Pseudouridine synthase"/>
    <property type="match status" value="1"/>
</dbReference>
<comment type="caution">
    <text evidence="9">The sequence shown here is derived from an EMBL/GenBank/DDBJ whole genome shotgun (WGS) entry which is preliminary data.</text>
</comment>
<dbReference type="GO" id="GO:0003723">
    <property type="term" value="F:RNA binding"/>
    <property type="evidence" value="ECO:0007669"/>
    <property type="project" value="InterPro"/>
</dbReference>
<feature type="region of interest" description="Disordered" evidence="6">
    <location>
        <begin position="243"/>
        <end position="289"/>
    </location>
</feature>
<dbReference type="GO" id="GO:0031119">
    <property type="term" value="P:tRNA pseudouridine synthesis"/>
    <property type="evidence" value="ECO:0007669"/>
    <property type="project" value="UniProtKB-UniRule"/>
</dbReference>
<feature type="domain" description="Pseudouridine synthase II N-terminal" evidence="7">
    <location>
        <begin position="45"/>
        <end position="189"/>
    </location>
</feature>
<evidence type="ECO:0000313" key="9">
    <source>
        <dbReference type="EMBL" id="KZK73678.1"/>
    </source>
</evidence>
<evidence type="ECO:0000259" key="7">
    <source>
        <dbReference type="Pfam" id="PF01509"/>
    </source>
</evidence>
<evidence type="ECO:0000256" key="1">
    <source>
        <dbReference type="ARBA" id="ARBA00000385"/>
    </source>
</evidence>
<comment type="similarity">
    <text evidence="2 5">Belongs to the pseudouridine synthase TruB family. Type 1 subfamily.</text>
</comment>